<feature type="signal peptide" evidence="2">
    <location>
        <begin position="1"/>
        <end position="22"/>
    </location>
</feature>
<evidence type="ECO:0000313" key="4">
    <source>
        <dbReference type="EMBL" id="PSR95144.1"/>
    </source>
</evidence>
<dbReference type="EMBL" id="NKQK01000023">
    <property type="protein sequence ID" value="PSR95144.1"/>
    <property type="molecule type" value="Genomic_DNA"/>
</dbReference>
<dbReference type="Proteomes" id="UP000241394">
    <property type="component" value="Chromosome LG23"/>
</dbReference>
<keyword evidence="5" id="KW-1185">Reference proteome</keyword>
<dbReference type="GO" id="GO:0016020">
    <property type="term" value="C:membrane"/>
    <property type="evidence" value="ECO:0007669"/>
    <property type="project" value="UniProtKB-SubCell"/>
</dbReference>
<accession>A0A2R6PPZ0</accession>
<keyword evidence="2" id="KW-0732">Signal</keyword>
<comment type="caution">
    <text evidence="4">The sequence shown here is derived from an EMBL/GenBank/DDBJ whole genome shotgun (WGS) entry which is preliminary data.</text>
</comment>
<feature type="domain" description="Malectin-like" evidence="3">
    <location>
        <begin position="32"/>
        <end position="362"/>
    </location>
</feature>
<dbReference type="OMA" id="CCNRIWK"/>
<dbReference type="Gramene" id="PSR95144">
    <property type="protein sequence ID" value="PSR95144"/>
    <property type="gene ID" value="CEY00_Acc25899"/>
</dbReference>
<reference evidence="4 5" key="1">
    <citation type="submission" date="2017-07" db="EMBL/GenBank/DDBJ databases">
        <title>An improved, manually edited Actinidia chinensis var. chinensis (kiwifruit) genome highlights the challenges associated with draft genomes and gene prediction in plants.</title>
        <authorList>
            <person name="Pilkington S."/>
            <person name="Crowhurst R."/>
            <person name="Hilario E."/>
            <person name="Nardozza S."/>
            <person name="Fraser L."/>
            <person name="Peng Y."/>
            <person name="Gunaseelan K."/>
            <person name="Simpson R."/>
            <person name="Tahir J."/>
            <person name="Deroles S."/>
            <person name="Templeton K."/>
            <person name="Luo Z."/>
            <person name="Davy M."/>
            <person name="Cheng C."/>
            <person name="Mcneilage M."/>
            <person name="Scaglione D."/>
            <person name="Liu Y."/>
            <person name="Zhang Q."/>
            <person name="Datson P."/>
            <person name="De Silva N."/>
            <person name="Gardiner S."/>
            <person name="Bassett H."/>
            <person name="Chagne D."/>
            <person name="Mccallum J."/>
            <person name="Dzierzon H."/>
            <person name="Deng C."/>
            <person name="Wang Y.-Y."/>
            <person name="Barron N."/>
            <person name="Manako K."/>
            <person name="Bowen J."/>
            <person name="Foster T."/>
            <person name="Erridge Z."/>
            <person name="Tiffin H."/>
            <person name="Waite C."/>
            <person name="Davies K."/>
            <person name="Grierson E."/>
            <person name="Laing W."/>
            <person name="Kirk R."/>
            <person name="Chen X."/>
            <person name="Wood M."/>
            <person name="Montefiori M."/>
            <person name="Brummell D."/>
            <person name="Schwinn K."/>
            <person name="Catanach A."/>
            <person name="Fullerton C."/>
            <person name="Li D."/>
            <person name="Meiyalaghan S."/>
            <person name="Nieuwenhuizen N."/>
            <person name="Read N."/>
            <person name="Prakash R."/>
            <person name="Hunter D."/>
            <person name="Zhang H."/>
            <person name="Mckenzie M."/>
            <person name="Knabel M."/>
            <person name="Harris A."/>
            <person name="Allan A."/>
            <person name="Chen A."/>
            <person name="Janssen B."/>
            <person name="Plunkett B."/>
            <person name="Dwamena C."/>
            <person name="Voogd C."/>
            <person name="Leif D."/>
            <person name="Lafferty D."/>
            <person name="Souleyre E."/>
            <person name="Varkonyi-Gasic E."/>
            <person name="Gambi F."/>
            <person name="Hanley J."/>
            <person name="Yao J.-L."/>
            <person name="Cheung J."/>
            <person name="David K."/>
            <person name="Warren B."/>
            <person name="Marsh K."/>
            <person name="Snowden K."/>
            <person name="Lin-Wang K."/>
            <person name="Brian L."/>
            <person name="Martinez-Sanchez M."/>
            <person name="Wang M."/>
            <person name="Ileperuma N."/>
            <person name="Macnee N."/>
            <person name="Campin R."/>
            <person name="Mcatee P."/>
            <person name="Drummond R."/>
            <person name="Espley R."/>
            <person name="Ireland H."/>
            <person name="Wu R."/>
            <person name="Atkinson R."/>
            <person name="Karunairetnam S."/>
            <person name="Bulley S."/>
            <person name="Chunkath S."/>
            <person name="Hanley Z."/>
            <person name="Storey R."/>
            <person name="Thrimawithana A."/>
            <person name="Thomson S."/>
            <person name="David C."/>
            <person name="Testolin R."/>
        </authorList>
    </citation>
    <scope>NUCLEOTIDE SEQUENCE [LARGE SCALE GENOMIC DNA]</scope>
    <source>
        <strain evidence="5">cv. Red5</strain>
        <tissue evidence="4">Young leaf</tissue>
    </source>
</reference>
<dbReference type="Pfam" id="PF12819">
    <property type="entry name" value="Malectin_like"/>
    <property type="match status" value="1"/>
</dbReference>
<evidence type="ECO:0000259" key="3">
    <source>
        <dbReference type="Pfam" id="PF12819"/>
    </source>
</evidence>
<dbReference type="STRING" id="1590841.A0A2R6PPZ0"/>
<evidence type="ECO:0000256" key="2">
    <source>
        <dbReference type="SAM" id="SignalP"/>
    </source>
</evidence>
<evidence type="ECO:0000313" key="5">
    <source>
        <dbReference type="Proteomes" id="UP000241394"/>
    </source>
</evidence>
<sequence>MDEWKLAMALLLTLSALRTSSSYRYASDDLRIDCGSSLDQTKPQPETYLKWKTDENFIKTGQNKLLPTNHTPAQLNTLRFFPKGRKNCYSLPLFTQYYKFLFRAGFLYDNYDGLSKPPSFHLEIDGHFWANVMTSLSEEPVFHEFLYIIQEKQATVCLVRTNDDEVPFISSLEATAQLSDSYKFVDNKTALYLHSRINYGAKKNVEQTIGSLDECCNRIWKSKTMPNYLNIHSETVPDGYLFYENTPPWPVMAYAIQAHNVTESIYLTVDLSPKTAVKAYLVLYFMDPIRRFPPNQTSSVEIYVDSVKLAVKDVPTFGSYEDMYHVATLFPVWVGGSVANVTISPAEGSTMGPILNAMEVFSAVDVSEGGRFSDFSALLIVFLHLLFLCLNCCK</sequence>
<reference evidence="5" key="2">
    <citation type="journal article" date="2018" name="BMC Genomics">
        <title>A manually annotated Actinidia chinensis var. chinensis (kiwifruit) genome highlights the challenges associated with draft genomes and gene prediction in plants.</title>
        <authorList>
            <person name="Pilkington S.M."/>
            <person name="Crowhurst R."/>
            <person name="Hilario E."/>
            <person name="Nardozza S."/>
            <person name="Fraser L."/>
            <person name="Peng Y."/>
            <person name="Gunaseelan K."/>
            <person name="Simpson R."/>
            <person name="Tahir J."/>
            <person name="Deroles S.C."/>
            <person name="Templeton K."/>
            <person name="Luo Z."/>
            <person name="Davy M."/>
            <person name="Cheng C."/>
            <person name="McNeilage M."/>
            <person name="Scaglione D."/>
            <person name="Liu Y."/>
            <person name="Zhang Q."/>
            <person name="Datson P."/>
            <person name="De Silva N."/>
            <person name="Gardiner S.E."/>
            <person name="Bassett H."/>
            <person name="Chagne D."/>
            <person name="McCallum J."/>
            <person name="Dzierzon H."/>
            <person name="Deng C."/>
            <person name="Wang Y.Y."/>
            <person name="Barron L."/>
            <person name="Manako K."/>
            <person name="Bowen J."/>
            <person name="Foster T.M."/>
            <person name="Erridge Z.A."/>
            <person name="Tiffin H."/>
            <person name="Waite C.N."/>
            <person name="Davies K.M."/>
            <person name="Grierson E.P."/>
            <person name="Laing W.A."/>
            <person name="Kirk R."/>
            <person name="Chen X."/>
            <person name="Wood M."/>
            <person name="Montefiori M."/>
            <person name="Brummell D.A."/>
            <person name="Schwinn K.E."/>
            <person name="Catanach A."/>
            <person name="Fullerton C."/>
            <person name="Li D."/>
            <person name="Meiyalaghan S."/>
            <person name="Nieuwenhuizen N."/>
            <person name="Read N."/>
            <person name="Prakash R."/>
            <person name="Hunter D."/>
            <person name="Zhang H."/>
            <person name="McKenzie M."/>
            <person name="Knabel M."/>
            <person name="Harris A."/>
            <person name="Allan A.C."/>
            <person name="Gleave A."/>
            <person name="Chen A."/>
            <person name="Janssen B.J."/>
            <person name="Plunkett B."/>
            <person name="Ampomah-Dwamena C."/>
            <person name="Voogd C."/>
            <person name="Leif D."/>
            <person name="Lafferty D."/>
            <person name="Souleyre E.J.F."/>
            <person name="Varkonyi-Gasic E."/>
            <person name="Gambi F."/>
            <person name="Hanley J."/>
            <person name="Yao J.L."/>
            <person name="Cheung J."/>
            <person name="David K.M."/>
            <person name="Warren B."/>
            <person name="Marsh K."/>
            <person name="Snowden K.C."/>
            <person name="Lin-Wang K."/>
            <person name="Brian L."/>
            <person name="Martinez-Sanchez M."/>
            <person name="Wang M."/>
            <person name="Ileperuma N."/>
            <person name="Macnee N."/>
            <person name="Campin R."/>
            <person name="McAtee P."/>
            <person name="Drummond R.S.M."/>
            <person name="Espley R.V."/>
            <person name="Ireland H.S."/>
            <person name="Wu R."/>
            <person name="Atkinson R.G."/>
            <person name="Karunairetnam S."/>
            <person name="Bulley S."/>
            <person name="Chunkath S."/>
            <person name="Hanley Z."/>
            <person name="Storey R."/>
            <person name="Thrimawithana A.H."/>
            <person name="Thomson S."/>
            <person name="David C."/>
            <person name="Testolin R."/>
            <person name="Huang H."/>
            <person name="Hellens R.P."/>
            <person name="Schaffer R.J."/>
        </authorList>
    </citation>
    <scope>NUCLEOTIDE SEQUENCE [LARGE SCALE GENOMIC DNA]</scope>
    <source>
        <strain evidence="5">cv. Red5</strain>
    </source>
</reference>
<dbReference type="InterPro" id="IPR024788">
    <property type="entry name" value="Malectin-like_Carb-bd_dom"/>
</dbReference>
<comment type="subcellular location">
    <subcellularLocation>
        <location evidence="1">Membrane</location>
        <topology evidence="1">Single-pass membrane protein</topology>
    </subcellularLocation>
</comment>
<proteinExistence type="predicted"/>
<organism evidence="4 5">
    <name type="scientific">Actinidia chinensis var. chinensis</name>
    <name type="common">Chinese soft-hair kiwi</name>
    <dbReference type="NCBI Taxonomy" id="1590841"/>
    <lineage>
        <taxon>Eukaryota</taxon>
        <taxon>Viridiplantae</taxon>
        <taxon>Streptophyta</taxon>
        <taxon>Embryophyta</taxon>
        <taxon>Tracheophyta</taxon>
        <taxon>Spermatophyta</taxon>
        <taxon>Magnoliopsida</taxon>
        <taxon>eudicotyledons</taxon>
        <taxon>Gunneridae</taxon>
        <taxon>Pentapetalae</taxon>
        <taxon>asterids</taxon>
        <taxon>Ericales</taxon>
        <taxon>Actinidiaceae</taxon>
        <taxon>Actinidia</taxon>
    </lineage>
</organism>
<dbReference type="InParanoid" id="A0A2R6PPZ0"/>
<dbReference type="AlphaFoldDB" id="A0A2R6PPZ0"/>
<dbReference type="PANTHER" id="PTHR45631:SF44">
    <property type="entry name" value="CARBOHYDRATE-BINDING PROTEIN OF THE ER PROTEIN"/>
    <property type="match status" value="1"/>
</dbReference>
<protein>
    <submittedName>
        <fullName evidence="4">Malectin-like carbohydrate-binding domain protein</fullName>
    </submittedName>
</protein>
<feature type="chain" id="PRO_5015320672" evidence="2">
    <location>
        <begin position="23"/>
        <end position="394"/>
    </location>
</feature>
<dbReference type="OrthoDB" id="2017114at2759"/>
<name>A0A2R6PPZ0_ACTCC</name>
<gene>
    <name evidence="4" type="ORF">CEY00_Acc25899</name>
</gene>
<evidence type="ECO:0000256" key="1">
    <source>
        <dbReference type="ARBA" id="ARBA00004167"/>
    </source>
</evidence>
<dbReference type="PANTHER" id="PTHR45631">
    <property type="entry name" value="OS07G0107800 PROTEIN-RELATED"/>
    <property type="match status" value="1"/>
</dbReference>